<dbReference type="EMBL" id="OIVN01002528">
    <property type="protein sequence ID" value="SPD04377.1"/>
    <property type="molecule type" value="Genomic_DNA"/>
</dbReference>
<feature type="region of interest" description="Disordered" evidence="1">
    <location>
        <begin position="479"/>
        <end position="516"/>
    </location>
</feature>
<feature type="region of interest" description="Disordered" evidence="1">
    <location>
        <begin position="263"/>
        <end position="334"/>
    </location>
</feature>
<feature type="region of interest" description="Disordered" evidence="1">
    <location>
        <begin position="558"/>
        <end position="631"/>
    </location>
</feature>
<protein>
    <recommendedName>
        <fullName evidence="3">Peptidase A2 domain-containing protein</fullName>
    </recommendedName>
</protein>
<feature type="compositionally biased region" description="Basic residues" evidence="1">
    <location>
        <begin position="1"/>
        <end position="10"/>
    </location>
</feature>
<feature type="region of interest" description="Disordered" evidence="1">
    <location>
        <begin position="954"/>
        <end position="977"/>
    </location>
</feature>
<proteinExistence type="predicted"/>
<feature type="compositionally biased region" description="Basic and acidic residues" evidence="1">
    <location>
        <begin position="156"/>
        <end position="171"/>
    </location>
</feature>
<dbReference type="PANTHER" id="PTHR33240:SF15">
    <property type="entry name" value="GAG-PRO-LIKE PROTEIN"/>
    <property type="match status" value="1"/>
</dbReference>
<feature type="region of interest" description="Disordered" evidence="1">
    <location>
        <begin position="118"/>
        <end position="171"/>
    </location>
</feature>
<feature type="compositionally biased region" description="Basic and acidic residues" evidence="1">
    <location>
        <begin position="799"/>
        <end position="810"/>
    </location>
</feature>
<feature type="compositionally biased region" description="Polar residues" evidence="1">
    <location>
        <begin position="860"/>
        <end position="874"/>
    </location>
</feature>
<evidence type="ECO:0008006" key="3">
    <source>
        <dbReference type="Google" id="ProtNLM"/>
    </source>
</evidence>
<name>A0A2N9GPJ6_FAGSY</name>
<feature type="compositionally biased region" description="Basic and acidic residues" evidence="1">
    <location>
        <begin position="597"/>
        <end position="616"/>
    </location>
</feature>
<feature type="region of interest" description="Disordered" evidence="1">
    <location>
        <begin position="357"/>
        <end position="376"/>
    </location>
</feature>
<dbReference type="CDD" id="cd00303">
    <property type="entry name" value="retropepsin_like"/>
    <property type="match status" value="1"/>
</dbReference>
<dbReference type="SUPFAM" id="SSF50630">
    <property type="entry name" value="Acid proteases"/>
    <property type="match status" value="1"/>
</dbReference>
<feature type="compositionally biased region" description="Basic and acidic residues" evidence="1">
    <location>
        <begin position="558"/>
        <end position="586"/>
    </location>
</feature>
<dbReference type="AlphaFoldDB" id="A0A2N9GPJ6"/>
<dbReference type="PANTHER" id="PTHR33240">
    <property type="entry name" value="OS08G0508500 PROTEIN"/>
    <property type="match status" value="1"/>
</dbReference>
<feature type="compositionally biased region" description="Polar residues" evidence="1">
    <location>
        <begin position="130"/>
        <end position="145"/>
    </location>
</feature>
<organism evidence="2">
    <name type="scientific">Fagus sylvatica</name>
    <name type="common">Beechnut</name>
    <dbReference type="NCBI Taxonomy" id="28930"/>
    <lineage>
        <taxon>Eukaryota</taxon>
        <taxon>Viridiplantae</taxon>
        <taxon>Streptophyta</taxon>
        <taxon>Embryophyta</taxon>
        <taxon>Tracheophyta</taxon>
        <taxon>Spermatophyta</taxon>
        <taxon>Magnoliopsida</taxon>
        <taxon>eudicotyledons</taxon>
        <taxon>Gunneridae</taxon>
        <taxon>Pentapetalae</taxon>
        <taxon>rosids</taxon>
        <taxon>fabids</taxon>
        <taxon>Fagales</taxon>
        <taxon>Fagaceae</taxon>
        <taxon>Fagus</taxon>
    </lineage>
</organism>
<evidence type="ECO:0000313" key="2">
    <source>
        <dbReference type="EMBL" id="SPD04377.1"/>
    </source>
</evidence>
<feature type="region of interest" description="Disordered" evidence="1">
    <location>
        <begin position="782"/>
        <end position="881"/>
    </location>
</feature>
<dbReference type="InterPro" id="IPR021109">
    <property type="entry name" value="Peptidase_aspartic_dom_sf"/>
</dbReference>
<reference evidence="2" key="1">
    <citation type="submission" date="2018-02" db="EMBL/GenBank/DDBJ databases">
        <authorList>
            <person name="Cohen D.B."/>
            <person name="Kent A.D."/>
        </authorList>
    </citation>
    <scope>NUCLEOTIDE SEQUENCE</scope>
</reference>
<sequence length="1192" mass="135939">MPVRTRRMRNSGKGVRLPEGISSSEEDIEMSPPAKSMVDELQSYMDARIQEKMEALNENVRTEPPMVQKEDMAQLMKKIEQTVSQNMATLEQAMSQGFGQQPQIEVATTNVDIPIGYPVNSTAGPEERSTVTNRVGQPQEEQIITESPRVGPARMEPPHVEPPRVESPRIEPPRVEQPRVEPNVVYFVPFRPERTENLVPACKPVRGTPMFHLGQNFVLLRPFFFFFFLHLTPTPTRIRVSRSGGGRRSGLLVRAESATALQVEQAGGKMVPPRVDPPRFEQPKVEPPKVEQPRFEPPRMEPPRVDPPRFEQPRVEPPRFEPPRMEPPRFEPQIVDSPRFEQPRMEQTWFEQPRFEQPRMEPPRFEQPRMEPPRFEPRMEPPWMGPPQFGFPRAESNVVQDKIDRNVLKFPEISQENMAVDVDPFPFIDVNTTSVDLSSLMPHRNLYVKSNKAKVNSLQVVGPQERQLVREMDSLKIERSASTKQSSSARIGGRSLSIQDNNVHADKGRDVASPTKQPIISYKEMLKKEPQQINSESGEDNTICERCSHILAKCFSKTKKEDDHKPPEEGEPKSVPKPIENNRPDLRSTSQPKMAQSRHEPQHEQPKMAQPRHDLQNEQPKMAQSKHVSRYEQLRVVRSRFGSHYEQPRMARSRLGPQYEQPKMARSRPNPRYTLDSRFESVRKPKMMRPPVSEAGRWVTLETPGLKPIHKQEYKYGYNPYFSRMTRTQRRRSTTDSDSMEVITGAEAPEYPRGPYVGENGTVVATTKNIATLVKGDTEYKVQDTRAESYPNKNSTETQDNHKRLEKNSENGELETESEKNEAFPAPVGPRKGQVVQVWFGRKKRSPKGSKEANIEAEQPQETQMENVQDSPSKNAEDINDIEDIEDIEDINNEENMEDIEDMEDLENMEDVGDVEDMEDIENIEDIDAFEDFEGIDDIEVEETDDMEEIEKTETLENGIQTGEPETESEEPRNGKTLSCNAITLPREFMATTWAHMDGRPVNRVLVDNGAAVNILPTSMLRKLLKTENDLIATDVSVSGFASGATKTKGVIPIEVKVGSKVATVAFFVVNTDSAYNALLGRDWIHSNWVVPSSLHQVLVFWKDDNNIEVVKADERPFVTYNNNVDAQLYNDCVGIVKFTGIDQNGNPSRVTVGPEEPLTMEDLFKLSQNLEKIETRPETENGLNYYVEDVE</sequence>
<feature type="region of interest" description="Disordered" evidence="1">
    <location>
        <begin position="1"/>
        <end position="33"/>
    </location>
</feature>
<feature type="compositionally biased region" description="Basic and acidic residues" evidence="1">
    <location>
        <begin position="276"/>
        <end position="329"/>
    </location>
</feature>
<accession>A0A2N9GPJ6</accession>
<evidence type="ECO:0000256" key="1">
    <source>
        <dbReference type="SAM" id="MobiDB-lite"/>
    </source>
</evidence>
<gene>
    <name evidence="2" type="ORF">FSB_LOCUS32259</name>
</gene>
<dbReference type="Gene3D" id="2.40.70.10">
    <property type="entry name" value="Acid Proteases"/>
    <property type="match status" value="1"/>
</dbReference>